<feature type="transmembrane region" description="Helical" evidence="6">
    <location>
        <begin position="124"/>
        <end position="147"/>
    </location>
</feature>
<dbReference type="Gene3D" id="1.20.1250.20">
    <property type="entry name" value="MFS general substrate transporter like domains"/>
    <property type="match status" value="1"/>
</dbReference>
<dbReference type="AlphaFoldDB" id="A0A177AZM7"/>
<feature type="domain" description="Major facilitator superfamily (MFS) profile" evidence="7">
    <location>
        <begin position="16"/>
        <end position="291"/>
    </location>
</feature>
<feature type="transmembrane region" description="Helical" evidence="6">
    <location>
        <begin position="159"/>
        <end position="179"/>
    </location>
</feature>
<evidence type="ECO:0000256" key="4">
    <source>
        <dbReference type="ARBA" id="ARBA00022989"/>
    </source>
</evidence>
<dbReference type="GO" id="GO:0005335">
    <property type="term" value="F:serotonin:sodium:chloride symporter activity"/>
    <property type="evidence" value="ECO:0007669"/>
    <property type="project" value="TreeGrafter"/>
</dbReference>
<dbReference type="EMBL" id="LWCA01000660">
    <property type="protein sequence ID" value="OAF67436.1"/>
    <property type="molecule type" value="Genomic_DNA"/>
</dbReference>
<evidence type="ECO:0000256" key="3">
    <source>
        <dbReference type="ARBA" id="ARBA00022692"/>
    </source>
</evidence>
<reference evidence="8 9" key="1">
    <citation type="submission" date="2016-04" db="EMBL/GenBank/DDBJ databases">
        <title>The genome of Intoshia linei affirms orthonectids as highly simplified spiralians.</title>
        <authorList>
            <person name="Mikhailov K.V."/>
            <person name="Slusarev G.S."/>
            <person name="Nikitin M.A."/>
            <person name="Logacheva M.D."/>
            <person name="Penin A."/>
            <person name="Aleoshin V."/>
            <person name="Panchin Y.V."/>
        </authorList>
    </citation>
    <scope>NUCLEOTIDE SEQUENCE [LARGE SCALE GENOMIC DNA]</scope>
    <source>
        <strain evidence="8">Intl2013</strain>
        <tissue evidence="8">Whole animal</tissue>
    </source>
</reference>
<dbReference type="InterPro" id="IPR020846">
    <property type="entry name" value="MFS_dom"/>
</dbReference>
<proteinExistence type="predicted"/>
<keyword evidence="4 6" id="KW-1133">Transmembrane helix</keyword>
<name>A0A177AZM7_9BILA</name>
<protein>
    <submittedName>
        <fullName evidence="8">Monoamine transporter</fullName>
    </submittedName>
</protein>
<dbReference type="OrthoDB" id="5086884at2759"/>
<dbReference type="PANTHER" id="PTHR23506">
    <property type="entry name" value="GH10249P"/>
    <property type="match status" value="1"/>
</dbReference>
<dbReference type="GO" id="GO:0043195">
    <property type="term" value="C:terminal bouton"/>
    <property type="evidence" value="ECO:0007669"/>
    <property type="project" value="TreeGrafter"/>
</dbReference>
<evidence type="ECO:0000259" key="7">
    <source>
        <dbReference type="PROSITE" id="PS50850"/>
    </source>
</evidence>
<organism evidence="8 9">
    <name type="scientific">Intoshia linei</name>
    <dbReference type="NCBI Taxonomy" id="1819745"/>
    <lineage>
        <taxon>Eukaryota</taxon>
        <taxon>Metazoa</taxon>
        <taxon>Spiralia</taxon>
        <taxon>Lophotrochozoa</taxon>
        <taxon>Mesozoa</taxon>
        <taxon>Orthonectida</taxon>
        <taxon>Rhopaluridae</taxon>
        <taxon>Intoshia</taxon>
    </lineage>
</organism>
<dbReference type="PANTHER" id="PTHR23506:SF23">
    <property type="entry name" value="GH10249P"/>
    <property type="match status" value="1"/>
</dbReference>
<evidence type="ECO:0000313" key="9">
    <source>
        <dbReference type="Proteomes" id="UP000078046"/>
    </source>
</evidence>
<keyword evidence="5 6" id="KW-0472">Membrane</keyword>
<comment type="subcellular location">
    <subcellularLocation>
        <location evidence="1">Membrane</location>
        <topology evidence="1">Multi-pass membrane protein</topology>
    </subcellularLocation>
</comment>
<comment type="caution">
    <text evidence="8">The sequence shown here is derived from an EMBL/GenBank/DDBJ whole genome shotgun (WGS) entry which is preliminary data.</text>
</comment>
<dbReference type="InterPro" id="IPR050930">
    <property type="entry name" value="MFS_Vesicular_Transporter"/>
</dbReference>
<evidence type="ECO:0000313" key="8">
    <source>
        <dbReference type="EMBL" id="OAF67436.1"/>
    </source>
</evidence>
<dbReference type="InterPro" id="IPR011701">
    <property type="entry name" value="MFS"/>
</dbReference>
<dbReference type="PROSITE" id="PS50850">
    <property type="entry name" value="MFS"/>
    <property type="match status" value="1"/>
</dbReference>
<sequence>MLREKTNRILNSNGILVFIVFLALFLDNMLLTTVVPILPNFLIEESLKLKKTNATPEFNFLNVYDKAFYNKFQINNTKNESKKMAEAYKQEIQNTHESVGWVFSSKAVFQLLFNPFLGKIITRVGYSIPMFLGFIILFISTLVFAFAKNYYLLVFARSMQGIGSAFTAVSGLGKLAHVYDDDKKRGNMMSLAMSGLALGVLIGPPYGGILYQFVGKSLPFVILAILALFDGTLQVMALKLEVKPEPMENKISSLICDPYILITAGAISFANLGIASLEPTLPLLYRGPNRV</sequence>
<dbReference type="Pfam" id="PF07690">
    <property type="entry name" value="MFS_1"/>
    <property type="match status" value="1"/>
</dbReference>
<dbReference type="GO" id="GO:0030672">
    <property type="term" value="C:synaptic vesicle membrane"/>
    <property type="evidence" value="ECO:0007669"/>
    <property type="project" value="TreeGrafter"/>
</dbReference>
<feature type="transmembrane region" description="Helical" evidence="6">
    <location>
        <begin position="220"/>
        <end position="238"/>
    </location>
</feature>
<evidence type="ECO:0000256" key="2">
    <source>
        <dbReference type="ARBA" id="ARBA00022448"/>
    </source>
</evidence>
<feature type="transmembrane region" description="Helical" evidence="6">
    <location>
        <begin position="191"/>
        <end position="214"/>
    </location>
</feature>
<dbReference type="GO" id="GO:0015842">
    <property type="term" value="P:aminergic neurotransmitter loading into synaptic vesicle"/>
    <property type="evidence" value="ECO:0007669"/>
    <property type="project" value="TreeGrafter"/>
</dbReference>
<evidence type="ECO:0000256" key="1">
    <source>
        <dbReference type="ARBA" id="ARBA00004141"/>
    </source>
</evidence>
<keyword evidence="9" id="KW-1185">Reference proteome</keyword>
<dbReference type="InterPro" id="IPR036259">
    <property type="entry name" value="MFS_trans_sf"/>
</dbReference>
<dbReference type="Proteomes" id="UP000078046">
    <property type="component" value="Unassembled WGS sequence"/>
</dbReference>
<keyword evidence="3 6" id="KW-0812">Transmembrane</keyword>
<feature type="transmembrane region" description="Helical" evidence="6">
    <location>
        <begin position="259"/>
        <end position="277"/>
    </location>
</feature>
<evidence type="ECO:0000256" key="6">
    <source>
        <dbReference type="SAM" id="Phobius"/>
    </source>
</evidence>
<accession>A0A177AZM7</accession>
<gene>
    <name evidence="8" type="ORF">A3Q56_04838</name>
</gene>
<evidence type="ECO:0000256" key="5">
    <source>
        <dbReference type="ARBA" id="ARBA00023136"/>
    </source>
</evidence>
<dbReference type="SUPFAM" id="SSF103473">
    <property type="entry name" value="MFS general substrate transporter"/>
    <property type="match status" value="1"/>
</dbReference>
<keyword evidence="2" id="KW-0813">Transport</keyword>
<feature type="transmembrane region" description="Helical" evidence="6">
    <location>
        <begin position="15"/>
        <end position="43"/>
    </location>
</feature>